<keyword evidence="4 6" id="KW-1133">Transmembrane helix</keyword>
<evidence type="ECO:0000313" key="8">
    <source>
        <dbReference type="Proteomes" id="UP000605086"/>
    </source>
</evidence>
<evidence type="ECO:0008006" key="9">
    <source>
        <dbReference type="Google" id="ProtNLM"/>
    </source>
</evidence>
<organism evidence="7 8">
    <name type="scientific">Azospirillum melinis</name>
    <dbReference type="NCBI Taxonomy" id="328839"/>
    <lineage>
        <taxon>Bacteria</taxon>
        <taxon>Pseudomonadati</taxon>
        <taxon>Pseudomonadota</taxon>
        <taxon>Alphaproteobacteria</taxon>
        <taxon>Rhodospirillales</taxon>
        <taxon>Azospirillaceae</taxon>
        <taxon>Azospirillum</taxon>
    </lineage>
</organism>
<evidence type="ECO:0000256" key="4">
    <source>
        <dbReference type="ARBA" id="ARBA00022989"/>
    </source>
</evidence>
<keyword evidence="3 6" id="KW-0812">Transmembrane</keyword>
<dbReference type="InterPro" id="IPR005171">
    <property type="entry name" value="Cyt_c_oxidase_su4_prok"/>
</dbReference>
<dbReference type="Proteomes" id="UP000605086">
    <property type="component" value="Unassembled WGS sequence"/>
</dbReference>
<dbReference type="RefSeq" id="WP_174469598.1">
    <property type="nucleotide sequence ID" value="NZ_JAGINN010000006.1"/>
</dbReference>
<evidence type="ECO:0000313" key="7">
    <source>
        <dbReference type="EMBL" id="NUA98193.1"/>
    </source>
</evidence>
<dbReference type="NCBIfam" id="TIGR02229">
    <property type="entry name" value="caa3_sub_IV"/>
    <property type="match status" value="1"/>
</dbReference>
<dbReference type="Pfam" id="PF03626">
    <property type="entry name" value="COX4_pro"/>
    <property type="match status" value="1"/>
</dbReference>
<protein>
    <recommendedName>
        <fullName evidence="9">Oxidase</fullName>
    </recommendedName>
</protein>
<evidence type="ECO:0000256" key="3">
    <source>
        <dbReference type="ARBA" id="ARBA00022692"/>
    </source>
</evidence>
<evidence type="ECO:0000256" key="5">
    <source>
        <dbReference type="ARBA" id="ARBA00023136"/>
    </source>
</evidence>
<sequence>MTTRTTGLPRSYLFTWAALVGLLAATMALAYVPMPGPLNLVLALGISAVKALLVLALFMKLFRAPALTRAAAAAGLFWLAVLFALSATDYLTRKVEPAGDLSAPTGREYQQGDR</sequence>
<feature type="transmembrane region" description="Helical" evidence="6">
    <location>
        <begin position="12"/>
        <end position="32"/>
    </location>
</feature>
<dbReference type="EMBL" id="WHOS01000002">
    <property type="protein sequence ID" value="NUA98193.1"/>
    <property type="molecule type" value="Genomic_DNA"/>
</dbReference>
<name>A0ABX2KEF5_9PROT</name>
<keyword evidence="2" id="KW-1003">Cell membrane</keyword>
<comment type="caution">
    <text evidence="7">The sequence shown here is derived from an EMBL/GenBank/DDBJ whole genome shotgun (WGS) entry which is preliminary data.</text>
</comment>
<accession>A0ABX2KEF5</accession>
<reference evidence="7 8" key="1">
    <citation type="submission" date="2019-10" db="EMBL/GenBank/DDBJ databases">
        <title>Genome sequence of Azospirillum melinis.</title>
        <authorList>
            <person name="Ambrosini A."/>
            <person name="Sant'Anna F.H."/>
            <person name="Cassan F.D."/>
            <person name="Souza E.M."/>
            <person name="Passaglia L.M.P."/>
        </authorList>
    </citation>
    <scope>NUCLEOTIDE SEQUENCE [LARGE SCALE GENOMIC DNA]</scope>
    <source>
        <strain evidence="7 8">TMCY0552</strain>
    </source>
</reference>
<evidence type="ECO:0000256" key="6">
    <source>
        <dbReference type="SAM" id="Phobius"/>
    </source>
</evidence>
<evidence type="ECO:0000256" key="2">
    <source>
        <dbReference type="ARBA" id="ARBA00022475"/>
    </source>
</evidence>
<keyword evidence="8" id="KW-1185">Reference proteome</keyword>
<gene>
    <name evidence="7" type="ORF">GBZ48_02725</name>
</gene>
<evidence type="ECO:0000256" key="1">
    <source>
        <dbReference type="ARBA" id="ARBA00004651"/>
    </source>
</evidence>
<feature type="transmembrane region" description="Helical" evidence="6">
    <location>
        <begin position="70"/>
        <end position="87"/>
    </location>
</feature>
<feature type="transmembrane region" description="Helical" evidence="6">
    <location>
        <begin position="38"/>
        <end position="58"/>
    </location>
</feature>
<dbReference type="InterPro" id="IPR011743">
    <property type="entry name" value="Caa3_sub_IV"/>
</dbReference>
<keyword evidence="5 6" id="KW-0472">Membrane</keyword>
<proteinExistence type="predicted"/>
<comment type="subcellular location">
    <subcellularLocation>
        <location evidence="1">Cell membrane</location>
        <topology evidence="1">Multi-pass membrane protein</topology>
    </subcellularLocation>
</comment>